<sequence>MMIARADVLDTLTPGEVTTSGHVARTMNCPVRTANDVLRELANDGLVELDVDWAAADATDELIVRRIPRDRSRLFSTA</sequence>
<dbReference type="Proteomes" id="UP001596408">
    <property type="component" value="Unassembled WGS sequence"/>
</dbReference>
<gene>
    <name evidence="1" type="ORF">ACFQEV_00445</name>
</gene>
<evidence type="ECO:0000313" key="2">
    <source>
        <dbReference type="Proteomes" id="UP001596408"/>
    </source>
</evidence>
<keyword evidence="2" id="KW-1185">Reference proteome</keyword>
<comment type="caution">
    <text evidence="1">The sequence shown here is derived from an EMBL/GenBank/DDBJ whole genome shotgun (WGS) entry which is preliminary data.</text>
</comment>
<accession>A0ABD5TSI1</accession>
<dbReference type="EMBL" id="JBHSXH010000002">
    <property type="protein sequence ID" value="MFC6823479.1"/>
    <property type="molecule type" value="Genomic_DNA"/>
</dbReference>
<reference evidence="1 2" key="1">
    <citation type="journal article" date="2019" name="Int. J. Syst. Evol. Microbiol.">
        <title>The Global Catalogue of Microorganisms (GCM) 10K type strain sequencing project: providing services to taxonomists for standard genome sequencing and annotation.</title>
        <authorList>
            <consortium name="The Broad Institute Genomics Platform"/>
            <consortium name="The Broad Institute Genome Sequencing Center for Infectious Disease"/>
            <person name="Wu L."/>
            <person name="Ma J."/>
        </authorList>
    </citation>
    <scope>NUCLEOTIDE SEQUENCE [LARGE SCALE GENOMIC DNA]</scope>
    <source>
        <strain evidence="1 2">YIM 94188</strain>
    </source>
</reference>
<organism evidence="1 2">
    <name type="scientific">Halopelagius fulvigenes</name>
    <dbReference type="NCBI Taxonomy" id="1198324"/>
    <lineage>
        <taxon>Archaea</taxon>
        <taxon>Methanobacteriati</taxon>
        <taxon>Methanobacteriota</taxon>
        <taxon>Stenosarchaea group</taxon>
        <taxon>Halobacteria</taxon>
        <taxon>Halobacteriales</taxon>
        <taxon>Haloferacaceae</taxon>
    </lineage>
</organism>
<dbReference type="AlphaFoldDB" id="A0ABD5TSI1"/>
<evidence type="ECO:0008006" key="3">
    <source>
        <dbReference type="Google" id="ProtNLM"/>
    </source>
</evidence>
<proteinExistence type="predicted"/>
<protein>
    <recommendedName>
        <fullName evidence="3">MarR family transcriptional regulator</fullName>
    </recommendedName>
</protein>
<name>A0ABD5TSI1_9EURY</name>
<dbReference type="RefSeq" id="WP_379691912.1">
    <property type="nucleotide sequence ID" value="NZ_JBHSXH010000002.1"/>
</dbReference>
<evidence type="ECO:0000313" key="1">
    <source>
        <dbReference type="EMBL" id="MFC6823479.1"/>
    </source>
</evidence>